<evidence type="ECO:0000313" key="14">
    <source>
        <dbReference type="EMBL" id="NEX77480.1"/>
    </source>
</evidence>
<comment type="caution">
    <text evidence="14">The sequence shown here is derived from an EMBL/GenBank/DDBJ whole genome shotgun (WGS) entry which is preliminary data.</text>
</comment>
<evidence type="ECO:0000256" key="6">
    <source>
        <dbReference type="ARBA" id="ARBA00022556"/>
    </source>
</evidence>
<feature type="transmembrane region" description="Helical" evidence="12">
    <location>
        <begin position="44"/>
        <end position="62"/>
    </location>
</feature>
<evidence type="ECO:0000256" key="2">
    <source>
        <dbReference type="ARBA" id="ARBA00007362"/>
    </source>
</evidence>
<dbReference type="InterPro" id="IPR037185">
    <property type="entry name" value="EmrE-like"/>
</dbReference>
<keyword evidence="8" id="KW-0448">Lipopolysaccharide biosynthesis</keyword>
<evidence type="ECO:0000256" key="7">
    <source>
        <dbReference type="ARBA" id="ARBA00022692"/>
    </source>
</evidence>
<evidence type="ECO:0000313" key="15">
    <source>
        <dbReference type="Proteomes" id="UP000481621"/>
    </source>
</evidence>
<dbReference type="AlphaFoldDB" id="A0A6B3TML5"/>
<dbReference type="InterPro" id="IPR000620">
    <property type="entry name" value="EamA_dom"/>
</dbReference>
<evidence type="ECO:0000259" key="13">
    <source>
        <dbReference type="Pfam" id="PF00892"/>
    </source>
</evidence>
<keyword evidence="10" id="KW-0443">Lipid metabolism</keyword>
<evidence type="ECO:0000256" key="12">
    <source>
        <dbReference type="SAM" id="Phobius"/>
    </source>
</evidence>
<reference evidence="14" key="1">
    <citation type="submission" date="2020-02" db="EMBL/GenBank/DDBJ databases">
        <title>Bacillus sedimentmangrovi sp. nov., isolated from sediment of the mangrove ecosystem.</title>
        <authorList>
            <person name="Liu G."/>
        </authorList>
    </citation>
    <scope>NUCLEOTIDE SEQUENCE [LARGE SCALE GENOMIC DNA]</scope>
    <source>
        <strain evidence="14">SgZ-7</strain>
    </source>
</reference>
<evidence type="ECO:0000256" key="8">
    <source>
        <dbReference type="ARBA" id="ARBA00022985"/>
    </source>
</evidence>
<dbReference type="Gene3D" id="1.10.3730.20">
    <property type="match status" value="1"/>
</dbReference>
<evidence type="ECO:0000256" key="5">
    <source>
        <dbReference type="ARBA" id="ARBA00022519"/>
    </source>
</evidence>
<evidence type="ECO:0000256" key="1">
    <source>
        <dbReference type="ARBA" id="ARBA00004651"/>
    </source>
</evidence>
<feature type="transmembrane region" description="Helical" evidence="12">
    <location>
        <begin position="12"/>
        <end position="32"/>
    </location>
</feature>
<keyword evidence="11 12" id="KW-0472">Membrane</keyword>
<dbReference type="GO" id="GO:0022857">
    <property type="term" value="F:transmembrane transporter activity"/>
    <property type="evidence" value="ECO:0007669"/>
    <property type="project" value="InterPro"/>
</dbReference>
<keyword evidence="7 12" id="KW-0812">Transmembrane</keyword>
<dbReference type="InterPro" id="IPR000390">
    <property type="entry name" value="Small_drug/metabolite_transptr"/>
</dbReference>
<keyword evidence="9 12" id="KW-1133">Transmembrane helix</keyword>
<feature type="domain" description="EamA" evidence="13">
    <location>
        <begin position="15"/>
        <end position="111"/>
    </location>
</feature>
<keyword evidence="6" id="KW-0441">Lipid A biosynthesis</keyword>
<dbReference type="GO" id="GO:0005886">
    <property type="term" value="C:plasma membrane"/>
    <property type="evidence" value="ECO:0007669"/>
    <property type="project" value="UniProtKB-SubCell"/>
</dbReference>
<evidence type="ECO:0000256" key="3">
    <source>
        <dbReference type="ARBA" id="ARBA00022475"/>
    </source>
</evidence>
<keyword evidence="15" id="KW-1185">Reference proteome</keyword>
<evidence type="ECO:0000256" key="10">
    <source>
        <dbReference type="ARBA" id="ARBA00023098"/>
    </source>
</evidence>
<feature type="transmembrane region" description="Helical" evidence="12">
    <location>
        <begin position="69"/>
        <end position="89"/>
    </location>
</feature>
<evidence type="ECO:0000256" key="4">
    <source>
        <dbReference type="ARBA" id="ARBA00022516"/>
    </source>
</evidence>
<keyword evidence="4" id="KW-0444">Lipid biosynthesis</keyword>
<comment type="subcellular location">
    <subcellularLocation>
        <location evidence="1">Cell membrane</location>
        <topology evidence="1">Multi-pass membrane protein</topology>
    </subcellularLocation>
</comment>
<sequence>MKENMTFKLNSNFVGIGLMILSAFCTAFGQLFWKLSHATLNMELIIGFILYFLGAVTMTIAFRFGNLSILHPLLSIGYVISLILGVLFLNETISLNAIIGVIFIISGVFIIGGESH</sequence>
<keyword evidence="5" id="KW-0997">Cell inner membrane</keyword>
<feature type="transmembrane region" description="Helical" evidence="12">
    <location>
        <begin position="95"/>
        <end position="113"/>
    </location>
</feature>
<dbReference type="PANTHER" id="PTHR30561:SF9">
    <property type="entry name" value="4-AMINO-4-DEOXY-L-ARABINOSE-PHOSPHOUNDECAPRENOL FLIPPASE SUBUNIT ARNF-RELATED"/>
    <property type="match status" value="1"/>
</dbReference>
<dbReference type="Pfam" id="PF00892">
    <property type="entry name" value="EamA"/>
    <property type="match status" value="1"/>
</dbReference>
<name>A0A6B3TML5_9BACI</name>
<proteinExistence type="inferred from homology"/>
<comment type="similarity">
    <text evidence="2">Belongs to the EamA transporter family.</text>
</comment>
<gene>
    <name evidence="14" type="ORF">G4Z05_01005</name>
</gene>
<dbReference type="EMBL" id="JAAIUV010000001">
    <property type="protein sequence ID" value="NEX77480.1"/>
    <property type="molecule type" value="Genomic_DNA"/>
</dbReference>
<dbReference type="Proteomes" id="UP000481621">
    <property type="component" value="Unassembled WGS sequence"/>
</dbReference>
<protein>
    <submittedName>
        <fullName evidence="14">EamA family transporter</fullName>
    </submittedName>
</protein>
<accession>A0A6B3TML5</accession>
<evidence type="ECO:0000256" key="9">
    <source>
        <dbReference type="ARBA" id="ARBA00022989"/>
    </source>
</evidence>
<dbReference type="GO" id="GO:0009103">
    <property type="term" value="P:lipopolysaccharide biosynthetic process"/>
    <property type="evidence" value="ECO:0007669"/>
    <property type="project" value="UniProtKB-KW"/>
</dbReference>
<keyword evidence="3" id="KW-1003">Cell membrane</keyword>
<dbReference type="RefSeq" id="WP_163250064.1">
    <property type="nucleotide sequence ID" value="NZ_JAAIUV010000001.1"/>
</dbReference>
<dbReference type="SUPFAM" id="SSF103481">
    <property type="entry name" value="Multidrug resistance efflux transporter EmrE"/>
    <property type="match status" value="1"/>
</dbReference>
<evidence type="ECO:0000256" key="11">
    <source>
        <dbReference type="ARBA" id="ARBA00023136"/>
    </source>
</evidence>
<dbReference type="PANTHER" id="PTHR30561">
    <property type="entry name" value="SMR FAMILY PROTON-DEPENDENT DRUG EFFLUX TRANSPORTER SUGE"/>
    <property type="match status" value="1"/>
</dbReference>
<organism evidence="14 15">
    <name type="scientific">Neobacillus thermocopriae</name>
    <dbReference type="NCBI Taxonomy" id="1215031"/>
    <lineage>
        <taxon>Bacteria</taxon>
        <taxon>Bacillati</taxon>
        <taxon>Bacillota</taxon>
        <taxon>Bacilli</taxon>
        <taxon>Bacillales</taxon>
        <taxon>Bacillaceae</taxon>
        <taxon>Neobacillus</taxon>
    </lineage>
</organism>